<dbReference type="KEGG" id="cqn:G7Y29_07580"/>
<reference evidence="7 8" key="1">
    <citation type="submission" date="2020-11" db="EMBL/GenBank/DDBJ databases">
        <title>Corynebacterium sp. MC1420.</title>
        <authorList>
            <person name="Zhou J."/>
        </authorList>
    </citation>
    <scope>NUCLEOTIDE SEQUENCE [LARGE SCALE GENOMIC DNA]</scope>
    <source>
        <strain evidence="7 8">MC1420</strain>
    </source>
</reference>
<evidence type="ECO:0000256" key="4">
    <source>
        <dbReference type="ARBA" id="ARBA00023136"/>
    </source>
</evidence>
<feature type="transmembrane region" description="Helical" evidence="5">
    <location>
        <begin position="390"/>
        <end position="413"/>
    </location>
</feature>
<keyword evidence="4 5" id="KW-0472">Membrane</keyword>
<organism evidence="7 8">
    <name type="scientific">Corynebacterium qintianiae</name>
    <dbReference type="NCBI Taxonomy" id="2709392"/>
    <lineage>
        <taxon>Bacteria</taxon>
        <taxon>Bacillati</taxon>
        <taxon>Actinomycetota</taxon>
        <taxon>Actinomycetes</taxon>
        <taxon>Mycobacteriales</taxon>
        <taxon>Corynebacteriaceae</taxon>
        <taxon>Corynebacterium</taxon>
    </lineage>
</organism>
<proteinExistence type="predicted"/>
<keyword evidence="3 5" id="KW-1133">Transmembrane helix</keyword>
<feature type="transmembrane region" description="Helical" evidence="5">
    <location>
        <begin position="82"/>
        <end position="100"/>
    </location>
</feature>
<keyword evidence="2 5" id="KW-0812">Transmembrane</keyword>
<comment type="subcellular location">
    <subcellularLocation>
        <location evidence="1">Cell membrane</location>
        <topology evidence="1">Multi-pass membrane protein</topology>
    </subcellularLocation>
</comment>
<dbReference type="PANTHER" id="PTHR11360">
    <property type="entry name" value="MONOCARBOXYLATE TRANSPORTER"/>
    <property type="match status" value="1"/>
</dbReference>
<dbReference type="SUPFAM" id="SSF103473">
    <property type="entry name" value="MFS general substrate transporter"/>
    <property type="match status" value="1"/>
</dbReference>
<dbReference type="CDD" id="cd06174">
    <property type="entry name" value="MFS"/>
    <property type="match status" value="1"/>
</dbReference>
<dbReference type="InterPro" id="IPR050327">
    <property type="entry name" value="Proton-linked_MCT"/>
</dbReference>
<keyword evidence="8" id="KW-1185">Reference proteome</keyword>
<accession>A0A7T0KLW7</accession>
<dbReference type="PROSITE" id="PS50850">
    <property type="entry name" value="MFS"/>
    <property type="match status" value="1"/>
</dbReference>
<dbReference type="InterPro" id="IPR036259">
    <property type="entry name" value="MFS_trans_sf"/>
</dbReference>
<evidence type="ECO:0000256" key="1">
    <source>
        <dbReference type="ARBA" id="ARBA00004651"/>
    </source>
</evidence>
<dbReference type="Gene3D" id="1.20.1250.20">
    <property type="entry name" value="MFS general substrate transporter like domains"/>
    <property type="match status" value="2"/>
</dbReference>
<dbReference type="AlphaFoldDB" id="A0A7T0KLW7"/>
<evidence type="ECO:0000313" key="7">
    <source>
        <dbReference type="EMBL" id="QPK82734.1"/>
    </source>
</evidence>
<dbReference type="InterPro" id="IPR011701">
    <property type="entry name" value="MFS"/>
</dbReference>
<name>A0A7T0KLW7_9CORY</name>
<feature type="transmembrane region" description="Helical" evidence="5">
    <location>
        <begin position="15"/>
        <end position="33"/>
    </location>
</feature>
<feature type="domain" description="Major facilitator superfamily (MFS) profile" evidence="6">
    <location>
        <begin position="9"/>
        <end position="415"/>
    </location>
</feature>
<feature type="transmembrane region" description="Helical" evidence="5">
    <location>
        <begin position="221"/>
        <end position="245"/>
    </location>
</feature>
<gene>
    <name evidence="7" type="ORF">G7Y29_07580</name>
</gene>
<evidence type="ECO:0000256" key="5">
    <source>
        <dbReference type="SAM" id="Phobius"/>
    </source>
</evidence>
<protein>
    <submittedName>
        <fullName evidence="7">MFS transporter</fullName>
    </submittedName>
</protein>
<feature type="transmembrane region" description="Helical" evidence="5">
    <location>
        <begin position="314"/>
        <end position="336"/>
    </location>
</feature>
<evidence type="ECO:0000259" key="6">
    <source>
        <dbReference type="PROSITE" id="PS50850"/>
    </source>
</evidence>
<feature type="transmembrane region" description="Helical" evidence="5">
    <location>
        <begin position="257"/>
        <end position="278"/>
    </location>
</feature>
<sequence length="415" mass="43443">MTTPHPRDRVTRRAIGVWLAAVAVYVVAITGRTSFGVAGLDAMGRFDVDATRIAVFTSVQVGVYALAQIPVGLLIDRLGPRFMLVAGALVMASGQALLGFTESYPLAIGARVLIGAGDATAFLSALRLLPYWFPLKRTPLFTQLTASIGQVGQFLSAFPFMALLHAQGWTAAFVTLAAVGALVGIAAFVAVADSPDEAPAKGEGARMPVGKILTSVLRSPLCWEAFTIHGLGMFFAINFTLLWGIPLMVQGMGLTPAQGATVLTVFTLSTMIGGPLLAPLSARTGPNRDVAAAVIAAAHCAAWVWFFASGEPRGFAAILALVVVMGAATPVSNFGFDTVREKMPRNIVASGTGLGNMGGFTSCMLSAQLIGMILDSVAPAGNYTWGDFRVAWIAVFAIWGALLAGMFTARAFVKR</sequence>
<dbReference type="InterPro" id="IPR020846">
    <property type="entry name" value="MFS_dom"/>
</dbReference>
<feature type="transmembrane region" description="Helical" evidence="5">
    <location>
        <begin position="53"/>
        <end position="75"/>
    </location>
</feature>
<dbReference type="GO" id="GO:0005886">
    <property type="term" value="C:plasma membrane"/>
    <property type="evidence" value="ECO:0007669"/>
    <property type="project" value="UniProtKB-SubCell"/>
</dbReference>
<feature type="transmembrane region" description="Helical" evidence="5">
    <location>
        <begin position="348"/>
        <end position="370"/>
    </location>
</feature>
<evidence type="ECO:0000256" key="3">
    <source>
        <dbReference type="ARBA" id="ARBA00022989"/>
    </source>
</evidence>
<evidence type="ECO:0000256" key="2">
    <source>
        <dbReference type="ARBA" id="ARBA00022692"/>
    </source>
</evidence>
<dbReference type="RefSeq" id="WP_165002691.1">
    <property type="nucleotide sequence ID" value="NZ_CP064955.1"/>
</dbReference>
<dbReference type="PANTHER" id="PTHR11360:SF284">
    <property type="entry name" value="EG:103B4.3 PROTEIN-RELATED"/>
    <property type="match status" value="1"/>
</dbReference>
<feature type="transmembrane region" description="Helical" evidence="5">
    <location>
        <begin position="290"/>
        <end position="308"/>
    </location>
</feature>
<evidence type="ECO:0000313" key="8">
    <source>
        <dbReference type="Proteomes" id="UP000594586"/>
    </source>
</evidence>
<feature type="transmembrane region" description="Helical" evidence="5">
    <location>
        <begin position="169"/>
        <end position="191"/>
    </location>
</feature>
<dbReference type="Pfam" id="PF07690">
    <property type="entry name" value="MFS_1"/>
    <property type="match status" value="1"/>
</dbReference>
<dbReference type="EMBL" id="CP064955">
    <property type="protein sequence ID" value="QPK82734.1"/>
    <property type="molecule type" value="Genomic_DNA"/>
</dbReference>
<dbReference type="GO" id="GO:0022857">
    <property type="term" value="F:transmembrane transporter activity"/>
    <property type="evidence" value="ECO:0007669"/>
    <property type="project" value="InterPro"/>
</dbReference>
<dbReference type="Proteomes" id="UP000594586">
    <property type="component" value="Chromosome"/>
</dbReference>